<sequence length="69" mass="8364">MKRLKENQKHGCTWCKKEGLKVQAIWRERGFAGSWACEKHRPDLEQQEREDARRESRMTEADYQTWGRL</sequence>
<evidence type="ECO:0000313" key="2">
    <source>
        <dbReference type="EMBL" id="DAF93640.1"/>
    </source>
</evidence>
<organism evidence="2">
    <name type="scientific">Myoviridae sp. ctshb19</name>
    <dbReference type="NCBI Taxonomy" id="2825194"/>
    <lineage>
        <taxon>Viruses</taxon>
        <taxon>Duplodnaviria</taxon>
        <taxon>Heunggongvirae</taxon>
        <taxon>Uroviricota</taxon>
        <taxon>Caudoviricetes</taxon>
    </lineage>
</organism>
<accession>A0A8S5UGP0</accession>
<name>A0A8S5UGP0_9CAUD</name>
<proteinExistence type="predicted"/>
<dbReference type="EMBL" id="BK016086">
    <property type="protein sequence ID" value="DAF93640.1"/>
    <property type="molecule type" value="Genomic_DNA"/>
</dbReference>
<evidence type="ECO:0000256" key="1">
    <source>
        <dbReference type="SAM" id="MobiDB-lite"/>
    </source>
</evidence>
<feature type="compositionally biased region" description="Basic and acidic residues" evidence="1">
    <location>
        <begin position="42"/>
        <end position="60"/>
    </location>
</feature>
<protein>
    <submittedName>
        <fullName evidence="2">Uncharacterized protein</fullName>
    </submittedName>
</protein>
<reference evidence="2" key="1">
    <citation type="journal article" date="2021" name="Proc. Natl. Acad. Sci. U.S.A.">
        <title>A Catalog of Tens of Thousands of Viruses from Human Metagenomes Reveals Hidden Associations with Chronic Diseases.</title>
        <authorList>
            <person name="Tisza M.J."/>
            <person name="Buck C.B."/>
        </authorList>
    </citation>
    <scope>NUCLEOTIDE SEQUENCE</scope>
    <source>
        <strain evidence="2">Ctshb19</strain>
    </source>
</reference>
<feature type="region of interest" description="Disordered" evidence="1">
    <location>
        <begin position="42"/>
        <end position="69"/>
    </location>
</feature>